<dbReference type="Pfam" id="PF13439">
    <property type="entry name" value="Glyco_transf_4"/>
    <property type="match status" value="1"/>
</dbReference>
<dbReference type="InterPro" id="IPR028098">
    <property type="entry name" value="Glyco_trans_4-like_N"/>
</dbReference>
<protein>
    <submittedName>
        <fullName evidence="4">Putative glycosyltransferase</fullName>
    </submittedName>
</protein>
<evidence type="ECO:0000313" key="4">
    <source>
        <dbReference type="EMBL" id="BAQ00928.1"/>
    </source>
</evidence>
<feature type="domain" description="Glycosyl transferase family 1" evidence="2">
    <location>
        <begin position="176"/>
        <end position="322"/>
    </location>
</feature>
<dbReference type="PANTHER" id="PTHR46401">
    <property type="entry name" value="GLYCOSYLTRANSFERASE WBBK-RELATED"/>
    <property type="match status" value="1"/>
</dbReference>
<dbReference type="InterPro" id="IPR001296">
    <property type="entry name" value="Glyco_trans_1"/>
</dbReference>
<keyword evidence="1 4" id="KW-0808">Transferase</keyword>
<dbReference type="AlphaFoldDB" id="A0A0A8J4M7"/>
<name>A0A0A8J4M7_ECOLX</name>
<dbReference type="PANTHER" id="PTHR46401:SF2">
    <property type="entry name" value="GLYCOSYLTRANSFERASE WBBK-RELATED"/>
    <property type="match status" value="1"/>
</dbReference>
<dbReference type="Gene3D" id="3.40.50.2000">
    <property type="entry name" value="Glycogen Phosphorylase B"/>
    <property type="match status" value="2"/>
</dbReference>
<dbReference type="Pfam" id="PF00534">
    <property type="entry name" value="Glycos_transf_1"/>
    <property type="match status" value="1"/>
</dbReference>
<organism evidence="4">
    <name type="scientific">Escherichia coli</name>
    <dbReference type="NCBI Taxonomy" id="562"/>
    <lineage>
        <taxon>Bacteria</taxon>
        <taxon>Pseudomonadati</taxon>
        <taxon>Pseudomonadota</taxon>
        <taxon>Gammaproteobacteria</taxon>
        <taxon>Enterobacterales</taxon>
        <taxon>Enterobacteriaceae</taxon>
        <taxon>Escherichia</taxon>
    </lineage>
</organism>
<reference evidence="4" key="1">
    <citation type="journal article" date="2014" name="DNA Res.">
        <title>A complete view of the genetic diversity of the Escherichia coli O-antigen biosynthesis gene cluster.</title>
        <authorList>
            <person name="Iguchi A."/>
            <person name="Iyoda S."/>
            <person name="Kikuchi T."/>
            <person name="Ogura Y."/>
            <person name="Katsura K."/>
            <person name="Ohnishi M."/>
            <person name="Hayashi T."/>
            <person name="Thomson N.R."/>
        </authorList>
    </citation>
    <scope>NUCLEOTIDE SEQUENCE</scope>
    <source>
        <strain evidence="4">Bi7455-41</strain>
    </source>
</reference>
<dbReference type="SUPFAM" id="SSF53756">
    <property type="entry name" value="UDP-Glycosyltransferase/glycogen phosphorylase"/>
    <property type="match status" value="1"/>
</dbReference>
<dbReference type="CDD" id="cd03809">
    <property type="entry name" value="GT4_MtfB-like"/>
    <property type="match status" value="1"/>
</dbReference>
<sequence>MILLDGIIFSLQMSGGISVYFYELIKHLDSQRKKHEIILYKNNNDLIKNYATNAEFRFSINIERFLRCRNFCSEATIFHSSYYRLPERQFRGKIITTVHDFTDEIYPRNAYAKILSYQKKKTILNSDGIICISDNTKRDLLNFIPEAKGIPIKVIYNGVGDFSYNPDCVRNIASFKQPYALFVGGRKKYKNFNVCVQTLSQYKNINLVIVGGGDLDFQELKMLNRYLKGRYYKKGYVDDQQLNNLYTCALFLFYPSQYEGFGIPVLEAMKSGCPVIATDCSSVREIASGYALLAKEATVEQFSKCINLLLDESFREKMIYNGLHYAKKFTWDKCFSDTVSFYDEVRYLK</sequence>
<dbReference type="RefSeq" id="WP_089539969.1">
    <property type="nucleotide sequence ID" value="NZ_BIAO01000039.1"/>
</dbReference>
<dbReference type="GO" id="GO:0016757">
    <property type="term" value="F:glycosyltransferase activity"/>
    <property type="evidence" value="ECO:0007669"/>
    <property type="project" value="InterPro"/>
</dbReference>
<dbReference type="GO" id="GO:0009103">
    <property type="term" value="P:lipopolysaccharide biosynthetic process"/>
    <property type="evidence" value="ECO:0007669"/>
    <property type="project" value="TreeGrafter"/>
</dbReference>
<accession>A0A0A8J4M7</accession>
<dbReference type="EMBL" id="AB811619">
    <property type="protein sequence ID" value="BAQ00928.1"/>
    <property type="molecule type" value="Genomic_DNA"/>
</dbReference>
<proteinExistence type="predicted"/>
<feature type="domain" description="Glycosyltransferase subfamily 4-like N-terminal" evidence="3">
    <location>
        <begin position="15"/>
        <end position="159"/>
    </location>
</feature>
<evidence type="ECO:0000256" key="1">
    <source>
        <dbReference type="ARBA" id="ARBA00022679"/>
    </source>
</evidence>
<evidence type="ECO:0000259" key="2">
    <source>
        <dbReference type="Pfam" id="PF00534"/>
    </source>
</evidence>
<evidence type="ECO:0000259" key="3">
    <source>
        <dbReference type="Pfam" id="PF13439"/>
    </source>
</evidence>